<evidence type="ECO:0008006" key="5">
    <source>
        <dbReference type="Google" id="ProtNLM"/>
    </source>
</evidence>
<feature type="compositionally biased region" description="Basic and acidic residues" evidence="1">
    <location>
        <begin position="342"/>
        <end position="352"/>
    </location>
</feature>
<evidence type="ECO:0000313" key="4">
    <source>
        <dbReference type="Proteomes" id="UP001149140"/>
    </source>
</evidence>
<comment type="caution">
    <text evidence="3">The sequence shown here is derived from an EMBL/GenBank/DDBJ whole genome shotgun (WGS) entry which is preliminary data.</text>
</comment>
<dbReference type="RefSeq" id="WP_270045281.1">
    <property type="nucleotide sequence ID" value="NZ_JAPDOD010000056.1"/>
</dbReference>
<accession>A0A9X3S4N2</accession>
<feature type="region of interest" description="Disordered" evidence="1">
    <location>
        <begin position="314"/>
        <end position="352"/>
    </location>
</feature>
<gene>
    <name evidence="3" type="ORF">OM076_37490</name>
</gene>
<feature type="chain" id="PRO_5040737063" description="Cellulase family glycosylhydrolase" evidence="2">
    <location>
        <begin position="17"/>
        <end position="352"/>
    </location>
</feature>
<dbReference type="SUPFAM" id="SSF51445">
    <property type="entry name" value="(Trans)glycosidases"/>
    <property type="match status" value="1"/>
</dbReference>
<keyword evidence="2" id="KW-0732">Signal</keyword>
<proteinExistence type="predicted"/>
<reference evidence="3" key="1">
    <citation type="submission" date="2022-10" db="EMBL/GenBank/DDBJ databases">
        <title>The WGS of Solirubrobacter ginsenosidimutans DSM 21036.</title>
        <authorList>
            <person name="Jiang Z."/>
        </authorList>
    </citation>
    <scope>NUCLEOTIDE SEQUENCE</scope>
    <source>
        <strain evidence="3">DSM 21036</strain>
    </source>
</reference>
<name>A0A9X3S4N2_9ACTN</name>
<evidence type="ECO:0000256" key="1">
    <source>
        <dbReference type="SAM" id="MobiDB-lite"/>
    </source>
</evidence>
<dbReference type="InterPro" id="IPR017853">
    <property type="entry name" value="GH"/>
</dbReference>
<sequence length="352" mass="39753">MRLLGVLIALVAASLAADTAVGSYRVGVSEQAAAMFDNPAWQSLGLTRVRYLVPWDWYRHGQEAEVTGFMNAARARGQDVLVTFTAHRGCFDGRVYAPDPACRAPSARAYREAIRTFDDRFPWVRTYSAWNEVNHISQPTFTSPNLAVRYYRVLLHQSRTRRFRVMAADLLDTANLFPYLRAFMRRAPGRPRLWGLHNYQDVNLHTSADTRQMLATAPGELWLTETGGIVRFGDSAQFGYSESRAAQSTRWLFTLADRYDAPRRGRRSTLTRVYVYKWFGEPSDARFDAGLTDMYGTPRAGFFVFRRFARARTAPRHPGASAPAISNPRPTSTSLGPSLPVEDTRRAERSAP</sequence>
<evidence type="ECO:0000256" key="2">
    <source>
        <dbReference type="SAM" id="SignalP"/>
    </source>
</evidence>
<dbReference type="Gene3D" id="3.20.20.80">
    <property type="entry name" value="Glycosidases"/>
    <property type="match status" value="1"/>
</dbReference>
<protein>
    <recommendedName>
        <fullName evidence="5">Cellulase family glycosylhydrolase</fullName>
    </recommendedName>
</protein>
<evidence type="ECO:0000313" key="3">
    <source>
        <dbReference type="EMBL" id="MDA0166019.1"/>
    </source>
</evidence>
<dbReference type="EMBL" id="JAPDOD010000056">
    <property type="protein sequence ID" value="MDA0166019.1"/>
    <property type="molecule type" value="Genomic_DNA"/>
</dbReference>
<organism evidence="3 4">
    <name type="scientific">Solirubrobacter ginsenosidimutans</name>
    <dbReference type="NCBI Taxonomy" id="490573"/>
    <lineage>
        <taxon>Bacteria</taxon>
        <taxon>Bacillati</taxon>
        <taxon>Actinomycetota</taxon>
        <taxon>Thermoleophilia</taxon>
        <taxon>Solirubrobacterales</taxon>
        <taxon>Solirubrobacteraceae</taxon>
        <taxon>Solirubrobacter</taxon>
    </lineage>
</organism>
<keyword evidence="4" id="KW-1185">Reference proteome</keyword>
<dbReference type="Proteomes" id="UP001149140">
    <property type="component" value="Unassembled WGS sequence"/>
</dbReference>
<dbReference type="AlphaFoldDB" id="A0A9X3S4N2"/>
<feature type="signal peptide" evidence="2">
    <location>
        <begin position="1"/>
        <end position="16"/>
    </location>
</feature>